<keyword evidence="1" id="KW-0732">Signal</keyword>
<protein>
    <submittedName>
        <fullName evidence="4">PQQ-dependent sugar dehydrogenase</fullName>
    </submittedName>
</protein>
<evidence type="ECO:0000259" key="3">
    <source>
        <dbReference type="Pfam" id="PF18962"/>
    </source>
</evidence>
<dbReference type="Pfam" id="PF07995">
    <property type="entry name" value="GSDH"/>
    <property type="match status" value="1"/>
</dbReference>
<dbReference type="PANTHER" id="PTHR19328:SF13">
    <property type="entry name" value="HIPL1 PROTEIN"/>
    <property type="match status" value="1"/>
</dbReference>
<dbReference type="SUPFAM" id="SSF50952">
    <property type="entry name" value="Soluble quinoprotein glucose dehydrogenase"/>
    <property type="match status" value="1"/>
</dbReference>
<feature type="domain" description="Secretion system C-terminal sorting" evidence="3">
    <location>
        <begin position="384"/>
        <end position="458"/>
    </location>
</feature>
<dbReference type="Gene3D" id="2.120.10.30">
    <property type="entry name" value="TolB, C-terminal domain"/>
    <property type="match status" value="1"/>
</dbReference>
<dbReference type="InterPro" id="IPR011042">
    <property type="entry name" value="6-blade_b-propeller_TolB-like"/>
</dbReference>
<dbReference type="InterPro" id="IPR011041">
    <property type="entry name" value="Quinoprot_gluc/sorb_DH_b-prop"/>
</dbReference>
<dbReference type="RefSeq" id="WP_226171772.1">
    <property type="nucleotide sequence ID" value="NZ_JAJADR010000001.1"/>
</dbReference>
<dbReference type="InterPro" id="IPR012938">
    <property type="entry name" value="Glc/Sorbosone_DH"/>
</dbReference>
<evidence type="ECO:0000256" key="1">
    <source>
        <dbReference type="SAM" id="SignalP"/>
    </source>
</evidence>
<sequence>MKRFFSATLLAALVAGGSTAQAQTTTFQVGATTVSMTPLATNLSIPWELVWGPDNYIWMTERGGRISRVNPATGQVLPLLTVADVTQTGESGLLGMALHPDFATNPYVYIVYNYTAGGDLKEKLVRYTYSATANTLTSPLTLLGNITATTTHSGSRLLILPDRTLLMTTGDAQLQPEAQNAGSLNGKILRLNLDGTVPANNPTPGSLVYTLGHRNPQGLVQAPSGKIYSSEHGPNNDDEVNLIEPGRNYGWPNVEGFCNLPSEQTFCTANNVREPLRVWTPTIATAGITYYNHPAIPEWNNSLLMMALKGTRLVHLPLNAAGEAISTENTYVTNIGRLRAICVSPQGRVFISTSNGNNDGLYVLENRAYTPNSTKAGSSARLSLWPNPAQGTVTLRLPTASAAPVQATVVDALGRVAYATRFATGQTDLQLNVAGLTPGLYTVQAQTGAAYYTQQLVVK</sequence>
<dbReference type="PANTHER" id="PTHR19328">
    <property type="entry name" value="HEDGEHOG-INTERACTING PROTEIN"/>
    <property type="match status" value="1"/>
</dbReference>
<feature type="chain" id="PRO_5045679458" evidence="1">
    <location>
        <begin position="23"/>
        <end position="459"/>
    </location>
</feature>
<evidence type="ECO:0000259" key="2">
    <source>
        <dbReference type="Pfam" id="PF07995"/>
    </source>
</evidence>
<accession>A0ABS8APM3</accession>
<dbReference type="Pfam" id="PF18962">
    <property type="entry name" value="Por_Secre_tail"/>
    <property type="match status" value="1"/>
</dbReference>
<gene>
    <name evidence="4" type="ORF">LGH74_03100</name>
</gene>
<proteinExistence type="predicted"/>
<name>A0ABS8APM3_9BACT</name>
<reference evidence="4" key="1">
    <citation type="submission" date="2021-10" db="EMBL/GenBank/DDBJ databases">
        <authorList>
            <person name="Dean J.D."/>
            <person name="Kim M.K."/>
            <person name="Newey C.N."/>
            <person name="Stoker T.S."/>
            <person name="Thompson D.W."/>
            <person name="Grose J.H."/>
        </authorList>
    </citation>
    <scope>NUCLEOTIDE SEQUENCE</scope>
    <source>
        <strain evidence="4">BT178</strain>
    </source>
</reference>
<feature type="signal peptide" evidence="1">
    <location>
        <begin position="1"/>
        <end position="22"/>
    </location>
</feature>
<dbReference type="NCBIfam" id="TIGR04183">
    <property type="entry name" value="Por_Secre_tail"/>
    <property type="match status" value="1"/>
</dbReference>
<evidence type="ECO:0000313" key="4">
    <source>
        <dbReference type="EMBL" id="MCB2406952.1"/>
    </source>
</evidence>
<feature type="domain" description="Glucose/Sorbosone dehydrogenase" evidence="2">
    <location>
        <begin position="43"/>
        <end position="357"/>
    </location>
</feature>
<organism evidence="4 5">
    <name type="scientific">Hymenobacter lucidus</name>
    <dbReference type="NCBI Taxonomy" id="2880930"/>
    <lineage>
        <taxon>Bacteria</taxon>
        <taxon>Pseudomonadati</taxon>
        <taxon>Bacteroidota</taxon>
        <taxon>Cytophagia</taxon>
        <taxon>Cytophagales</taxon>
        <taxon>Hymenobacteraceae</taxon>
        <taxon>Hymenobacter</taxon>
    </lineage>
</organism>
<comment type="caution">
    <text evidence="4">The sequence shown here is derived from an EMBL/GenBank/DDBJ whole genome shotgun (WGS) entry which is preliminary data.</text>
</comment>
<keyword evidence="5" id="KW-1185">Reference proteome</keyword>
<dbReference type="Proteomes" id="UP001165296">
    <property type="component" value="Unassembled WGS sequence"/>
</dbReference>
<dbReference type="InterPro" id="IPR026444">
    <property type="entry name" value="Secre_tail"/>
</dbReference>
<evidence type="ECO:0000313" key="5">
    <source>
        <dbReference type="Proteomes" id="UP001165296"/>
    </source>
</evidence>
<dbReference type="EMBL" id="JAJADR010000001">
    <property type="protein sequence ID" value="MCB2406952.1"/>
    <property type="molecule type" value="Genomic_DNA"/>
</dbReference>